<feature type="compositionally biased region" description="Basic and acidic residues" evidence="1">
    <location>
        <begin position="28"/>
        <end position="38"/>
    </location>
</feature>
<keyword evidence="3" id="KW-1185">Reference proteome</keyword>
<evidence type="ECO:0000313" key="2">
    <source>
        <dbReference type="EMBL" id="CAB1459202.1"/>
    </source>
</evidence>
<comment type="caution">
    <text evidence="2">The sequence shown here is derived from an EMBL/GenBank/DDBJ whole genome shotgun (WGS) entry which is preliminary data.</text>
</comment>
<evidence type="ECO:0000256" key="1">
    <source>
        <dbReference type="SAM" id="MobiDB-lite"/>
    </source>
</evidence>
<reference evidence="2" key="1">
    <citation type="submission" date="2020-03" db="EMBL/GenBank/DDBJ databases">
        <authorList>
            <person name="Weist P."/>
        </authorList>
    </citation>
    <scope>NUCLEOTIDE SEQUENCE</scope>
</reference>
<protein>
    <submittedName>
        <fullName evidence="2">Uncharacterized protein</fullName>
    </submittedName>
</protein>
<organism evidence="2 3">
    <name type="scientific">Pleuronectes platessa</name>
    <name type="common">European plaice</name>
    <dbReference type="NCBI Taxonomy" id="8262"/>
    <lineage>
        <taxon>Eukaryota</taxon>
        <taxon>Metazoa</taxon>
        <taxon>Chordata</taxon>
        <taxon>Craniata</taxon>
        <taxon>Vertebrata</taxon>
        <taxon>Euteleostomi</taxon>
        <taxon>Actinopterygii</taxon>
        <taxon>Neopterygii</taxon>
        <taxon>Teleostei</taxon>
        <taxon>Neoteleostei</taxon>
        <taxon>Acanthomorphata</taxon>
        <taxon>Carangaria</taxon>
        <taxon>Pleuronectiformes</taxon>
        <taxon>Pleuronectoidei</taxon>
        <taxon>Pleuronectidae</taxon>
        <taxon>Pleuronectes</taxon>
    </lineage>
</organism>
<sequence length="263" mass="28634">MGGGGSLSSREPAAIHDSICFLTARPRGSGEEGNRCEGVKPPGKSPHTVEVIYEEHDGGRSRRLSSDPASQIIITQTQHLPLGDQVKSCFTDFTDFTGESTRSIHRVRDSLESNVERRAGSPCVRGTNGSCSRCHGSPGHRLAPHRILPAATVPLNYPSRSCRANKRASRLKGDDEDEDSVLVFCSFVFWMITELKLHSLGRDVQYPVADLTQQHPDVAAQFTGGSSLTRTQQRTPPAPPAPLLLSGQHLQLCMLTTEAQRTL</sequence>
<name>A0A9N7VTV7_PLEPL</name>
<proteinExistence type="predicted"/>
<dbReference type="EMBL" id="CADEAL010004421">
    <property type="protein sequence ID" value="CAB1459202.1"/>
    <property type="molecule type" value="Genomic_DNA"/>
</dbReference>
<evidence type="ECO:0000313" key="3">
    <source>
        <dbReference type="Proteomes" id="UP001153269"/>
    </source>
</evidence>
<feature type="region of interest" description="Disordered" evidence="1">
    <location>
        <begin position="25"/>
        <end position="46"/>
    </location>
</feature>
<accession>A0A9N7VTV7</accession>
<gene>
    <name evidence="2" type="ORF">PLEPLA_LOCUS47039</name>
</gene>
<dbReference type="Proteomes" id="UP001153269">
    <property type="component" value="Unassembled WGS sequence"/>
</dbReference>
<dbReference type="AlphaFoldDB" id="A0A9N7VTV7"/>